<feature type="non-terminal residue" evidence="5">
    <location>
        <position position="1"/>
    </location>
</feature>
<evidence type="ECO:0000256" key="1">
    <source>
        <dbReference type="ARBA" id="ARBA00023015"/>
    </source>
</evidence>
<dbReference type="GO" id="GO:0005634">
    <property type="term" value="C:nucleus"/>
    <property type="evidence" value="ECO:0007669"/>
    <property type="project" value="TreeGrafter"/>
</dbReference>
<dbReference type="PANTHER" id="PTHR46011:SF6">
    <property type="entry name" value="HIGH ZINC ACTIVATED NUCLEAR RECEPTOR PROTEIN"/>
    <property type="match status" value="1"/>
</dbReference>
<dbReference type="SUPFAM" id="SSF48508">
    <property type="entry name" value="Nuclear receptor ligand-binding domain"/>
    <property type="match status" value="1"/>
</dbReference>
<keyword evidence="2" id="KW-0804">Transcription</keyword>
<feature type="domain" description="NR LBD" evidence="4">
    <location>
        <begin position="21"/>
        <end position="274"/>
    </location>
</feature>
<comment type="caution">
    <text evidence="5">The sequence shown here is derived from an EMBL/GenBank/DDBJ whole genome shotgun (WGS) entry which is preliminary data.</text>
</comment>
<dbReference type="Gene3D" id="1.10.565.10">
    <property type="entry name" value="Retinoid X Receptor"/>
    <property type="match status" value="1"/>
</dbReference>
<dbReference type="AlphaFoldDB" id="A0AAV5VXE9"/>
<organism evidence="5 6">
    <name type="scientific">Pristionchus fissidentatus</name>
    <dbReference type="NCBI Taxonomy" id="1538716"/>
    <lineage>
        <taxon>Eukaryota</taxon>
        <taxon>Metazoa</taxon>
        <taxon>Ecdysozoa</taxon>
        <taxon>Nematoda</taxon>
        <taxon>Chromadorea</taxon>
        <taxon>Rhabditida</taxon>
        <taxon>Rhabditina</taxon>
        <taxon>Diplogasteromorpha</taxon>
        <taxon>Diplogasteroidea</taxon>
        <taxon>Neodiplogasteridae</taxon>
        <taxon>Pristionchus</taxon>
    </lineage>
</organism>
<proteinExistence type="predicted"/>
<dbReference type="EMBL" id="BTSY01000004">
    <property type="protein sequence ID" value="GMT22617.1"/>
    <property type="molecule type" value="Genomic_DNA"/>
</dbReference>
<dbReference type="SMART" id="SM00430">
    <property type="entry name" value="HOLI"/>
    <property type="match status" value="1"/>
</dbReference>
<sequence length="274" mass="32102">STSTCPTCAGKRPLLEKCKQYYRILSSTRRTFELGTRPDGPHPLEMNEQECSFSPATFGALNSFTRSRLASILEFAASMFPEFALLNKEEKWQLAVSFSYRLLSFEGSYRSEKLFPDDREKSFASYTCYFSHEMVDGFFNDLPSHHAKQTMEHANKVLRDYIDLILPARHVIRRAAPDNEEFHAVLLYLFWFIEGTHMRDEIVRVADGYRAAVLQEMHCYYREELGLSDYATRVGELFTLILHFERNEDLKEHFEIYRLLGVFTDDTFVYQLQK</sequence>
<dbReference type="InterPro" id="IPR000536">
    <property type="entry name" value="Nucl_hrmn_rcpt_lig-bd"/>
</dbReference>
<protein>
    <recommendedName>
        <fullName evidence="4">NR LBD domain-containing protein</fullName>
    </recommendedName>
</protein>
<evidence type="ECO:0000313" key="6">
    <source>
        <dbReference type="Proteomes" id="UP001432322"/>
    </source>
</evidence>
<name>A0AAV5VXE9_9BILA</name>
<dbReference type="InterPro" id="IPR035500">
    <property type="entry name" value="NHR-like_dom_sf"/>
</dbReference>
<feature type="non-terminal residue" evidence="5">
    <location>
        <position position="274"/>
    </location>
</feature>
<evidence type="ECO:0000313" key="5">
    <source>
        <dbReference type="EMBL" id="GMT22617.1"/>
    </source>
</evidence>
<dbReference type="Proteomes" id="UP001432322">
    <property type="component" value="Unassembled WGS sequence"/>
</dbReference>
<dbReference type="Pfam" id="PF00104">
    <property type="entry name" value="Hormone_recep"/>
    <property type="match status" value="1"/>
</dbReference>
<keyword evidence="1" id="KW-0805">Transcription regulation</keyword>
<keyword evidence="3" id="KW-0675">Receptor</keyword>
<dbReference type="GO" id="GO:0003700">
    <property type="term" value="F:DNA-binding transcription factor activity"/>
    <property type="evidence" value="ECO:0007669"/>
    <property type="project" value="TreeGrafter"/>
</dbReference>
<dbReference type="PANTHER" id="PTHR46011">
    <property type="entry name" value="NUCLEAR HORMONE RECEPTOR FAMILY MEMBER NHR-86-RELATED"/>
    <property type="match status" value="1"/>
</dbReference>
<evidence type="ECO:0000256" key="2">
    <source>
        <dbReference type="ARBA" id="ARBA00023163"/>
    </source>
</evidence>
<evidence type="ECO:0000259" key="4">
    <source>
        <dbReference type="PROSITE" id="PS51843"/>
    </source>
</evidence>
<keyword evidence="6" id="KW-1185">Reference proteome</keyword>
<dbReference type="PROSITE" id="PS51843">
    <property type="entry name" value="NR_LBD"/>
    <property type="match status" value="1"/>
</dbReference>
<accession>A0AAV5VXE9</accession>
<reference evidence="5" key="1">
    <citation type="submission" date="2023-10" db="EMBL/GenBank/DDBJ databases">
        <title>Genome assembly of Pristionchus species.</title>
        <authorList>
            <person name="Yoshida K."/>
            <person name="Sommer R.J."/>
        </authorList>
    </citation>
    <scope>NUCLEOTIDE SEQUENCE</scope>
    <source>
        <strain evidence="5">RS5133</strain>
    </source>
</reference>
<evidence type="ECO:0000256" key="3">
    <source>
        <dbReference type="ARBA" id="ARBA00023170"/>
    </source>
</evidence>
<gene>
    <name evidence="5" type="ORF">PFISCL1PPCAC_13914</name>
</gene>